<dbReference type="InterPro" id="IPR016037">
    <property type="entry name" value="DHQ_synth_AroB"/>
</dbReference>
<name>A0A3G8ZJB8_9ACTN</name>
<keyword evidence="12 17" id="KW-0862">Zinc</keyword>
<dbReference type="InterPro" id="IPR056179">
    <property type="entry name" value="DHQS_C"/>
</dbReference>
<dbReference type="AlphaFoldDB" id="A0A3G8ZJB8"/>
<dbReference type="Gene3D" id="1.20.1090.10">
    <property type="entry name" value="Dehydroquinate synthase-like - alpha domain"/>
    <property type="match status" value="1"/>
</dbReference>
<evidence type="ECO:0000256" key="6">
    <source>
        <dbReference type="ARBA" id="ARBA00013031"/>
    </source>
</evidence>
<dbReference type="GO" id="GO:0008652">
    <property type="term" value="P:amino acid biosynthetic process"/>
    <property type="evidence" value="ECO:0007669"/>
    <property type="project" value="UniProtKB-KW"/>
</dbReference>
<evidence type="ECO:0000256" key="3">
    <source>
        <dbReference type="ARBA" id="ARBA00004496"/>
    </source>
</evidence>
<dbReference type="InterPro" id="IPR050071">
    <property type="entry name" value="Dehydroquinate_synthase"/>
</dbReference>
<proteinExistence type="inferred from homology"/>
<comment type="function">
    <text evidence="17">Catalyzes the conversion of 3-deoxy-D-arabino-heptulosonate 7-phosphate (DAHP) to dehydroquinate (DHQ).</text>
</comment>
<comment type="pathway">
    <text evidence="4 17">Metabolic intermediate biosynthesis; chorismate biosynthesis; chorismate from D-erythrose 4-phosphate and phosphoenolpyruvate: step 2/7.</text>
</comment>
<feature type="domain" description="3-dehydroquinate synthase C-terminal" evidence="19">
    <location>
        <begin position="182"/>
        <end position="324"/>
    </location>
</feature>
<comment type="similarity">
    <text evidence="5 17">Belongs to the sugar phosphate cyclases superfamily. Dehydroquinate synthase family.</text>
</comment>
<evidence type="ECO:0000256" key="13">
    <source>
        <dbReference type="ARBA" id="ARBA00023027"/>
    </source>
</evidence>
<dbReference type="RefSeq" id="WP_124798147.1">
    <property type="nucleotide sequence ID" value="NZ_CP034170.1"/>
</dbReference>
<dbReference type="InterPro" id="IPR030963">
    <property type="entry name" value="DHQ_synth_fam"/>
</dbReference>
<evidence type="ECO:0000256" key="17">
    <source>
        <dbReference type="HAMAP-Rule" id="MF_00110"/>
    </source>
</evidence>
<dbReference type="PANTHER" id="PTHR43622">
    <property type="entry name" value="3-DEHYDROQUINATE SYNTHASE"/>
    <property type="match status" value="1"/>
</dbReference>
<evidence type="ECO:0000256" key="2">
    <source>
        <dbReference type="ARBA" id="ARBA00001911"/>
    </source>
</evidence>
<comment type="cofactor">
    <cofactor evidence="17">
        <name>Co(2+)</name>
        <dbReference type="ChEBI" id="CHEBI:48828"/>
    </cofactor>
    <cofactor evidence="17">
        <name>Zn(2+)</name>
        <dbReference type="ChEBI" id="CHEBI:29105"/>
    </cofactor>
    <text evidence="17">Binds 1 divalent metal cation per subunit. Can use either Co(2+) or Zn(2+).</text>
</comment>
<dbReference type="GO" id="GO:0003856">
    <property type="term" value="F:3-dehydroquinate synthase activity"/>
    <property type="evidence" value="ECO:0007669"/>
    <property type="project" value="UniProtKB-UniRule"/>
</dbReference>
<dbReference type="Pfam" id="PF01761">
    <property type="entry name" value="DHQ_synthase"/>
    <property type="match status" value="1"/>
</dbReference>
<keyword evidence="9 17" id="KW-0028">Amino-acid biosynthesis</keyword>
<keyword evidence="11 17" id="KW-0547">Nucleotide-binding</keyword>
<feature type="binding site" evidence="17">
    <location>
        <position position="248"/>
    </location>
    <ligand>
        <name>Zn(2+)</name>
        <dbReference type="ChEBI" id="CHEBI:29105"/>
    </ligand>
</feature>
<keyword evidence="15 17" id="KW-0456">Lyase</keyword>
<feature type="binding site" evidence="17">
    <location>
        <position position="143"/>
    </location>
    <ligand>
        <name>NAD(+)</name>
        <dbReference type="ChEBI" id="CHEBI:57540"/>
    </ligand>
</feature>
<evidence type="ECO:0000313" key="21">
    <source>
        <dbReference type="Proteomes" id="UP000268084"/>
    </source>
</evidence>
<reference evidence="20 21" key="2">
    <citation type="submission" date="2018-12" db="EMBL/GenBank/DDBJ databases">
        <title>Nakamurella antarcticus sp. nov., isolated from Antarctica South Shetland Islands soil.</title>
        <authorList>
            <person name="Peng F."/>
        </authorList>
    </citation>
    <scope>NUCLEOTIDE SEQUENCE [LARGE SCALE GENOMIC DNA]</scope>
    <source>
        <strain evidence="20 21">S14-144</strain>
    </source>
</reference>
<comment type="subcellular location">
    <subcellularLocation>
        <location evidence="3 17">Cytoplasm</location>
    </subcellularLocation>
</comment>
<dbReference type="Gene3D" id="3.40.50.1970">
    <property type="match status" value="1"/>
</dbReference>
<dbReference type="UniPathway" id="UPA00053">
    <property type="reaction ID" value="UER00085"/>
</dbReference>
<gene>
    <name evidence="17" type="primary">aroB</name>
    <name evidence="20" type="ORF">EH165_04085</name>
</gene>
<feature type="binding site" evidence="17">
    <location>
        <begin position="170"/>
        <end position="173"/>
    </location>
    <ligand>
        <name>NAD(+)</name>
        <dbReference type="ChEBI" id="CHEBI:57540"/>
    </ligand>
</feature>
<evidence type="ECO:0000259" key="18">
    <source>
        <dbReference type="Pfam" id="PF01761"/>
    </source>
</evidence>
<dbReference type="Proteomes" id="UP000268084">
    <property type="component" value="Chromosome"/>
</dbReference>
<evidence type="ECO:0000259" key="19">
    <source>
        <dbReference type="Pfam" id="PF24621"/>
    </source>
</evidence>
<dbReference type="FunFam" id="3.40.50.1970:FF:000012">
    <property type="entry name" value="3-dehydroquinate synthase"/>
    <property type="match status" value="1"/>
</dbReference>
<evidence type="ECO:0000256" key="15">
    <source>
        <dbReference type="ARBA" id="ARBA00023239"/>
    </source>
</evidence>
<comment type="catalytic activity">
    <reaction evidence="1 17">
        <text>7-phospho-2-dehydro-3-deoxy-D-arabino-heptonate = 3-dehydroquinate + phosphate</text>
        <dbReference type="Rhea" id="RHEA:21968"/>
        <dbReference type="ChEBI" id="CHEBI:32364"/>
        <dbReference type="ChEBI" id="CHEBI:43474"/>
        <dbReference type="ChEBI" id="CHEBI:58394"/>
        <dbReference type="EC" id="4.2.3.4"/>
    </reaction>
</comment>
<protein>
    <recommendedName>
        <fullName evidence="7 17">3-dehydroquinate synthase</fullName>
        <shortName evidence="17">DHQS</shortName>
        <ecNumber evidence="6 17">4.2.3.4</ecNumber>
    </recommendedName>
</protein>
<organism evidence="20 21">
    <name type="scientific">Nakamurella antarctica</name>
    <dbReference type="NCBI Taxonomy" id="1902245"/>
    <lineage>
        <taxon>Bacteria</taxon>
        <taxon>Bacillati</taxon>
        <taxon>Actinomycetota</taxon>
        <taxon>Actinomycetes</taxon>
        <taxon>Nakamurellales</taxon>
        <taxon>Nakamurellaceae</taxon>
        <taxon>Nakamurella</taxon>
    </lineage>
</organism>
<keyword evidence="13 17" id="KW-0520">NAD</keyword>
<evidence type="ECO:0000313" key="20">
    <source>
        <dbReference type="EMBL" id="AZI57462.1"/>
    </source>
</evidence>
<dbReference type="PANTHER" id="PTHR43622:SF7">
    <property type="entry name" value="3-DEHYDROQUINATE SYNTHASE, CHLOROPLASTIC"/>
    <property type="match status" value="1"/>
</dbReference>
<dbReference type="GO" id="GO:0005737">
    <property type="term" value="C:cytoplasm"/>
    <property type="evidence" value="ECO:0007669"/>
    <property type="project" value="UniProtKB-SubCell"/>
</dbReference>
<feature type="binding site" evidence="17">
    <location>
        <begin position="72"/>
        <end position="77"/>
    </location>
    <ligand>
        <name>NAD(+)</name>
        <dbReference type="ChEBI" id="CHEBI:57540"/>
    </ligand>
</feature>
<evidence type="ECO:0000256" key="10">
    <source>
        <dbReference type="ARBA" id="ARBA00022723"/>
    </source>
</evidence>
<reference evidence="20 21" key="1">
    <citation type="submission" date="2018-11" db="EMBL/GenBank/DDBJ databases">
        <authorList>
            <person name="Da X."/>
        </authorList>
    </citation>
    <scope>NUCLEOTIDE SEQUENCE [LARGE SCALE GENOMIC DNA]</scope>
    <source>
        <strain evidence="20 21">S14-144</strain>
    </source>
</reference>
<dbReference type="SUPFAM" id="SSF56796">
    <property type="entry name" value="Dehydroquinate synthase-like"/>
    <property type="match status" value="1"/>
</dbReference>
<feature type="domain" description="3-dehydroquinate synthase N-terminal" evidence="18">
    <location>
        <begin position="68"/>
        <end position="179"/>
    </location>
</feature>
<evidence type="ECO:0000256" key="16">
    <source>
        <dbReference type="ARBA" id="ARBA00023285"/>
    </source>
</evidence>
<evidence type="ECO:0000256" key="7">
    <source>
        <dbReference type="ARBA" id="ARBA00017684"/>
    </source>
</evidence>
<dbReference type="GO" id="GO:0009073">
    <property type="term" value="P:aromatic amino acid family biosynthetic process"/>
    <property type="evidence" value="ECO:0007669"/>
    <property type="project" value="UniProtKB-KW"/>
</dbReference>
<dbReference type="EMBL" id="CP034170">
    <property type="protein sequence ID" value="AZI57462.1"/>
    <property type="molecule type" value="Genomic_DNA"/>
</dbReference>
<evidence type="ECO:0000256" key="9">
    <source>
        <dbReference type="ARBA" id="ARBA00022605"/>
    </source>
</evidence>
<feature type="binding site" evidence="17">
    <location>
        <position position="185"/>
    </location>
    <ligand>
        <name>Zn(2+)</name>
        <dbReference type="ChEBI" id="CHEBI:29105"/>
    </ligand>
</feature>
<dbReference type="KEGG" id="nak:EH165_04085"/>
<keyword evidence="21" id="KW-1185">Reference proteome</keyword>
<evidence type="ECO:0000256" key="14">
    <source>
        <dbReference type="ARBA" id="ARBA00023141"/>
    </source>
</evidence>
<keyword evidence="14 17" id="KW-0057">Aromatic amino acid biosynthesis</keyword>
<sequence length="371" mass="39008">MTSTAPVVVRVETPAPYNVTIGRGLLGELVEAARGSAKAALIHTETLKATAEVVREAMIEAGIDTNMVQVPDAEDGKNLEVLGFCWNVFGQMGLGRTDVVVGLGGGAVTDLAGFAAATWMRGIKIVQVPTTLLAMVDAAVGGKTGINTDAGKNMVGSFHEPSAVIVDLATLETLPRNELVAGMAEIVKCGFIADPIILDIIEAGPEAAVDPTGPQLAELVQRAITVKAEVVAKDLKESDLREILNYGHTLAHAIEKREKYRWRHGAAVSVGLVFAAELARAAGRLDDETADRHLTVLHSLGLPTTYDPGAFYDLVKIMGSDKKTRSGMLRFVILDGLGKTSRLEGPDPMLLAAAYSVVAGQKPSPGLVSLG</sequence>
<dbReference type="OrthoDB" id="9806583at2"/>
<accession>A0A3G8ZJB8</accession>
<dbReference type="InterPro" id="IPR030960">
    <property type="entry name" value="DHQS/DOIS_N"/>
</dbReference>
<dbReference type="CDD" id="cd08195">
    <property type="entry name" value="DHQS"/>
    <property type="match status" value="1"/>
</dbReference>
<dbReference type="GO" id="GO:0000166">
    <property type="term" value="F:nucleotide binding"/>
    <property type="evidence" value="ECO:0007669"/>
    <property type="project" value="UniProtKB-KW"/>
</dbReference>
<evidence type="ECO:0000256" key="5">
    <source>
        <dbReference type="ARBA" id="ARBA00005412"/>
    </source>
</evidence>
<feature type="binding site" evidence="17">
    <location>
        <begin position="106"/>
        <end position="110"/>
    </location>
    <ligand>
        <name>NAD(+)</name>
        <dbReference type="ChEBI" id="CHEBI:57540"/>
    </ligand>
</feature>
<comment type="cofactor">
    <cofactor evidence="2 17">
        <name>NAD(+)</name>
        <dbReference type="ChEBI" id="CHEBI:57540"/>
    </cofactor>
</comment>
<dbReference type="EC" id="4.2.3.4" evidence="6 17"/>
<feature type="binding site" evidence="17">
    <location>
        <position position="264"/>
    </location>
    <ligand>
        <name>Zn(2+)</name>
        <dbReference type="ChEBI" id="CHEBI:29105"/>
    </ligand>
</feature>
<dbReference type="HAMAP" id="MF_00110">
    <property type="entry name" value="DHQ_synthase"/>
    <property type="match status" value="1"/>
</dbReference>
<keyword evidence="8 17" id="KW-0963">Cytoplasm</keyword>
<dbReference type="PIRSF" id="PIRSF001455">
    <property type="entry name" value="DHQ_synth"/>
    <property type="match status" value="1"/>
</dbReference>
<evidence type="ECO:0000256" key="1">
    <source>
        <dbReference type="ARBA" id="ARBA00001393"/>
    </source>
</evidence>
<dbReference type="GO" id="GO:0046872">
    <property type="term" value="F:metal ion binding"/>
    <property type="evidence" value="ECO:0007669"/>
    <property type="project" value="UniProtKB-KW"/>
</dbReference>
<evidence type="ECO:0000256" key="11">
    <source>
        <dbReference type="ARBA" id="ARBA00022741"/>
    </source>
</evidence>
<evidence type="ECO:0000256" key="12">
    <source>
        <dbReference type="ARBA" id="ARBA00022833"/>
    </source>
</evidence>
<dbReference type="NCBIfam" id="TIGR01357">
    <property type="entry name" value="aroB"/>
    <property type="match status" value="1"/>
</dbReference>
<evidence type="ECO:0000256" key="8">
    <source>
        <dbReference type="ARBA" id="ARBA00022490"/>
    </source>
</evidence>
<evidence type="ECO:0000256" key="4">
    <source>
        <dbReference type="ARBA" id="ARBA00004661"/>
    </source>
</evidence>
<dbReference type="GO" id="GO:0009423">
    <property type="term" value="P:chorismate biosynthetic process"/>
    <property type="evidence" value="ECO:0007669"/>
    <property type="project" value="UniProtKB-UniRule"/>
</dbReference>
<keyword evidence="10 17" id="KW-0479">Metal-binding</keyword>
<feature type="binding site" evidence="17">
    <location>
        <begin position="130"/>
        <end position="131"/>
    </location>
    <ligand>
        <name>NAD(+)</name>
        <dbReference type="ChEBI" id="CHEBI:57540"/>
    </ligand>
</feature>
<feature type="binding site" evidence="17">
    <location>
        <position position="152"/>
    </location>
    <ligand>
        <name>NAD(+)</name>
        <dbReference type="ChEBI" id="CHEBI:57540"/>
    </ligand>
</feature>
<dbReference type="Pfam" id="PF24621">
    <property type="entry name" value="DHQS_C"/>
    <property type="match status" value="1"/>
</dbReference>
<keyword evidence="16 17" id="KW-0170">Cobalt</keyword>